<dbReference type="Proteomes" id="UP000829494">
    <property type="component" value="Chromosome"/>
</dbReference>
<reference evidence="1 2" key="1">
    <citation type="submission" date="2022-03" db="EMBL/GenBank/DDBJ databases">
        <title>Complete genome of Streptomyces rimosus ssp. rimosus R7 (=ATCC 10970).</title>
        <authorList>
            <person name="Beganovic S."/>
            <person name="Ruckert C."/>
            <person name="Busche T."/>
            <person name="Kalinowski J."/>
            <person name="Wittmann C."/>
        </authorList>
    </citation>
    <scope>NUCLEOTIDE SEQUENCE [LARGE SCALE GENOMIC DNA]</scope>
    <source>
        <strain evidence="1 2">R7</strain>
    </source>
</reference>
<sequence length="77" mass="9189">MFPLLLVSIVITALAGWFANPVWWAASAVLAYLAVRYRQGYLSYDAEYRAYRERRIRQDRWDKRYRAERGNRASKSK</sequence>
<evidence type="ECO:0000313" key="1">
    <source>
        <dbReference type="EMBL" id="UNZ04764.1"/>
    </source>
</evidence>
<evidence type="ECO:0008006" key="3">
    <source>
        <dbReference type="Google" id="ProtNLM"/>
    </source>
</evidence>
<accession>A0ABY3Z8I2</accession>
<gene>
    <name evidence="1" type="ORF">SRIMR7_21665</name>
</gene>
<dbReference type="GeneID" id="66856131"/>
<dbReference type="RefSeq" id="WP_003980980.1">
    <property type="nucleotide sequence ID" value="NZ_CP043497.1"/>
</dbReference>
<keyword evidence="2" id="KW-1185">Reference proteome</keyword>
<proteinExistence type="predicted"/>
<protein>
    <recommendedName>
        <fullName evidence="3">Integral membrane protein</fullName>
    </recommendedName>
</protein>
<organism evidence="1 2">
    <name type="scientific">Streptomyces rimosus subsp. rimosus</name>
    <dbReference type="NCBI Taxonomy" id="132474"/>
    <lineage>
        <taxon>Bacteria</taxon>
        <taxon>Bacillati</taxon>
        <taxon>Actinomycetota</taxon>
        <taxon>Actinomycetes</taxon>
        <taxon>Kitasatosporales</taxon>
        <taxon>Streptomycetaceae</taxon>
        <taxon>Streptomyces</taxon>
    </lineage>
</organism>
<evidence type="ECO:0000313" key="2">
    <source>
        <dbReference type="Proteomes" id="UP000829494"/>
    </source>
</evidence>
<name>A0ABY3Z8I2_STRRM</name>
<dbReference type="EMBL" id="CP094298">
    <property type="protein sequence ID" value="UNZ04764.1"/>
    <property type="molecule type" value="Genomic_DNA"/>
</dbReference>